<feature type="transmembrane region" description="Helical" evidence="8">
    <location>
        <begin position="43"/>
        <end position="64"/>
    </location>
</feature>
<keyword evidence="10" id="KW-0934">Plastid</keyword>
<evidence type="ECO:0000256" key="1">
    <source>
        <dbReference type="ARBA" id="ARBA00004141"/>
    </source>
</evidence>
<dbReference type="HAMAP" id="MF_00447">
    <property type="entry name" value="PSI_PsaL"/>
    <property type="match status" value="1"/>
</dbReference>
<keyword evidence="5 8" id="KW-0603">Photosystem I</keyword>
<geneLocation type="plastid" evidence="10"/>
<keyword evidence="3 8" id="KW-0602">Photosynthesis</keyword>
<proteinExistence type="inferred from homology"/>
<dbReference type="GO" id="GO:0009538">
    <property type="term" value="C:photosystem I reaction center"/>
    <property type="evidence" value="ECO:0007669"/>
    <property type="project" value="InterPro"/>
</dbReference>
<organism evidence="10">
    <name type="scientific">Phaeocystis antarctica</name>
    <dbReference type="NCBI Taxonomy" id="33657"/>
    <lineage>
        <taxon>Eukaryota</taxon>
        <taxon>Haptista</taxon>
        <taxon>Haptophyta</taxon>
        <taxon>Prymnesiophyceae</taxon>
        <taxon>Phaeocystales</taxon>
        <taxon>Phaeocystaceae</taxon>
        <taxon>Phaeocystis</taxon>
    </lineage>
</organism>
<dbReference type="InterPro" id="IPR003757">
    <property type="entry name" value="PSI_PsaL"/>
</dbReference>
<keyword evidence="4 8" id="KW-0812">Transmembrane</keyword>
<dbReference type="PANTHER" id="PTHR34803:SF2">
    <property type="entry name" value="PHOTOSYSTEM I REACTION CENTER SUBUNIT XI, CHLOROPLASTIC"/>
    <property type="match status" value="1"/>
</dbReference>
<evidence type="ECO:0000256" key="2">
    <source>
        <dbReference type="ARBA" id="ARBA00008820"/>
    </source>
</evidence>
<name>G9FI92_9EUKA</name>
<evidence type="ECO:0000313" key="10">
    <source>
        <dbReference type="EMBL" id="AEK26787.1"/>
    </source>
</evidence>
<dbReference type="Pfam" id="PF02605">
    <property type="entry name" value="PsaL"/>
    <property type="match status" value="1"/>
</dbReference>
<dbReference type="GO" id="GO:0042651">
    <property type="term" value="C:thylakoid membrane"/>
    <property type="evidence" value="ECO:0007669"/>
    <property type="project" value="UniProtKB-UniRule"/>
</dbReference>
<dbReference type="Gene3D" id="1.20.1240.10">
    <property type="entry name" value="Photosystem I PsaL, reaction centre subunit XI"/>
    <property type="match status" value="1"/>
</dbReference>
<dbReference type="GO" id="GO:0015979">
    <property type="term" value="P:photosynthesis"/>
    <property type="evidence" value="ECO:0007669"/>
    <property type="project" value="UniProtKB-UniRule"/>
</dbReference>
<evidence type="ECO:0000256" key="8">
    <source>
        <dbReference type="HAMAP-Rule" id="MF_00447"/>
    </source>
</evidence>
<comment type="subcellular location">
    <subcellularLocation>
        <location evidence="8">Cellular thylakoid membrane</location>
        <topology evidence="8">Multi-pass membrane protein</topology>
    </subcellularLocation>
    <subcellularLocation>
        <location evidence="1">Membrane</location>
        <topology evidence="1">Multi-pass membrane protein</topology>
    </subcellularLocation>
</comment>
<dbReference type="GeneID" id="11539906"/>
<dbReference type="SUPFAM" id="SSF81568">
    <property type="entry name" value="Photosystem I reaction center subunit XI, PsaL"/>
    <property type="match status" value="1"/>
</dbReference>
<dbReference type="PANTHER" id="PTHR34803">
    <property type="entry name" value="PHOTOSYSTEM I REACTION CENTER SUBUNIT XI, CHLOROPLASTIC"/>
    <property type="match status" value="1"/>
</dbReference>
<protein>
    <recommendedName>
        <fullName evidence="8">Photosystem I reaction center subunit XI</fullName>
    </recommendedName>
    <alternativeName>
        <fullName evidence="8">PSI subunit V</fullName>
    </alternativeName>
    <alternativeName>
        <fullName evidence="8">PSI-L</fullName>
    </alternativeName>
</protein>
<sequence>MSEFVKPYNNDPFVGNLSTPVTTSTATKLYLGNLPIYRKGLSALMRGLEVGMAHGYFLIGPFYILGPMRNTENALLAGLLSAIGLVLILTLGLTIYGLASFQDDGQLEGLESSKGWRKFTGGFFIGALGGAVVAYLLLNNIVFFS</sequence>
<evidence type="ECO:0000256" key="6">
    <source>
        <dbReference type="ARBA" id="ARBA00022989"/>
    </source>
</evidence>
<reference evidence="10" key="1">
    <citation type="journal article" date="2014" name="Mol. Phylogenet. Evol.">
        <title>Massive difference in synonymous substitution rates among mitochondrial, plastid, and nuclear genes of Phaeocystis algae.</title>
        <authorList>
            <person name="Smith D.R."/>
            <person name="Arrigo K.R."/>
            <person name="Alderkamp A.C."/>
            <person name="Allen A.E."/>
        </authorList>
    </citation>
    <scope>NUCLEOTIDE SEQUENCE</scope>
    <source>
        <strain evidence="10">CCMP1374</strain>
    </source>
</reference>
<feature type="domain" description="Photosystem I PsaL reaction centre subunit XI" evidence="9">
    <location>
        <begin position="5"/>
        <end position="141"/>
    </location>
</feature>
<keyword evidence="8" id="KW-0793">Thylakoid</keyword>
<feature type="transmembrane region" description="Helical" evidence="8">
    <location>
        <begin position="76"/>
        <end position="99"/>
    </location>
</feature>
<feature type="transmembrane region" description="Helical" evidence="8">
    <location>
        <begin position="119"/>
        <end position="138"/>
    </location>
</feature>
<dbReference type="InterPro" id="IPR022980">
    <property type="entry name" value="PSI_suXI"/>
</dbReference>
<comment type="similarity">
    <text evidence="2 8">Belongs to the PsaL family.</text>
</comment>
<dbReference type="EMBL" id="JN117275">
    <property type="protein sequence ID" value="AEK26787.1"/>
    <property type="molecule type" value="Genomic_DNA"/>
</dbReference>
<dbReference type="RefSeq" id="YP_005088683.1">
    <property type="nucleotide sequence ID" value="NC_016703.2"/>
</dbReference>
<accession>G9FI92</accession>
<evidence type="ECO:0000256" key="7">
    <source>
        <dbReference type="ARBA" id="ARBA00023136"/>
    </source>
</evidence>
<gene>
    <name evidence="8 10" type="primary">psaL</name>
</gene>
<dbReference type="InterPro" id="IPR036592">
    <property type="entry name" value="PSI_PsaL_sf"/>
</dbReference>
<evidence type="ECO:0000256" key="3">
    <source>
        <dbReference type="ARBA" id="ARBA00022531"/>
    </source>
</evidence>
<keyword evidence="6 8" id="KW-1133">Transmembrane helix</keyword>
<evidence type="ECO:0000256" key="5">
    <source>
        <dbReference type="ARBA" id="ARBA00022836"/>
    </source>
</evidence>
<dbReference type="AlphaFoldDB" id="G9FI92"/>
<keyword evidence="7 8" id="KW-0472">Membrane</keyword>
<evidence type="ECO:0000259" key="9">
    <source>
        <dbReference type="Pfam" id="PF02605"/>
    </source>
</evidence>
<evidence type="ECO:0000256" key="4">
    <source>
        <dbReference type="ARBA" id="ARBA00022692"/>
    </source>
</evidence>